<name>A0AAV9IGC0_9RHOD</name>
<dbReference type="EMBL" id="JANCYU010000038">
    <property type="protein sequence ID" value="KAK4526266.1"/>
    <property type="molecule type" value="Genomic_DNA"/>
</dbReference>
<evidence type="ECO:0008006" key="3">
    <source>
        <dbReference type="Google" id="ProtNLM"/>
    </source>
</evidence>
<organism evidence="1 2">
    <name type="scientific">Galdieria yellowstonensis</name>
    <dbReference type="NCBI Taxonomy" id="3028027"/>
    <lineage>
        <taxon>Eukaryota</taxon>
        <taxon>Rhodophyta</taxon>
        <taxon>Bangiophyceae</taxon>
        <taxon>Galdieriales</taxon>
        <taxon>Galdieriaceae</taxon>
        <taxon>Galdieria</taxon>
    </lineage>
</organism>
<gene>
    <name evidence="1" type="ORF">GAYE_SCF22MG4180</name>
</gene>
<keyword evidence="2" id="KW-1185">Reference proteome</keyword>
<dbReference type="GO" id="GO:0003676">
    <property type="term" value="F:nucleic acid binding"/>
    <property type="evidence" value="ECO:0007669"/>
    <property type="project" value="InterPro"/>
</dbReference>
<protein>
    <recommendedName>
        <fullName evidence="3">RRM domain-containing protein</fullName>
    </recommendedName>
</protein>
<comment type="caution">
    <text evidence="1">The sequence shown here is derived from an EMBL/GenBank/DDBJ whole genome shotgun (WGS) entry which is preliminary data.</text>
</comment>
<dbReference type="InterPro" id="IPR035979">
    <property type="entry name" value="RBD_domain_sf"/>
</dbReference>
<dbReference type="AlphaFoldDB" id="A0AAV9IGC0"/>
<reference evidence="1 2" key="1">
    <citation type="submission" date="2022-07" db="EMBL/GenBank/DDBJ databases">
        <title>Genome-wide signatures of adaptation to extreme environments.</title>
        <authorList>
            <person name="Cho C.H."/>
            <person name="Yoon H.S."/>
        </authorList>
    </citation>
    <scope>NUCLEOTIDE SEQUENCE [LARGE SCALE GENOMIC DNA]</scope>
    <source>
        <strain evidence="1 2">108.79 E11</strain>
    </source>
</reference>
<evidence type="ECO:0000313" key="2">
    <source>
        <dbReference type="Proteomes" id="UP001300502"/>
    </source>
</evidence>
<accession>A0AAV9IGC0</accession>
<dbReference type="Proteomes" id="UP001300502">
    <property type="component" value="Unassembled WGS sequence"/>
</dbReference>
<dbReference type="SUPFAM" id="SSF54928">
    <property type="entry name" value="RNA-binding domain, RBD"/>
    <property type="match status" value="1"/>
</dbReference>
<evidence type="ECO:0000313" key="1">
    <source>
        <dbReference type="EMBL" id="KAK4526266.1"/>
    </source>
</evidence>
<dbReference type="CDD" id="cd00590">
    <property type="entry name" value="RRM_SF"/>
    <property type="match status" value="1"/>
</dbReference>
<sequence>MMGWMWIGRGGGGRGGREYALKPWKHVHQSLSSLVDFQKLCLGRVQWMSSKDDQTTTPVLKNPLFRQNFVPKQQQQQWNTKAQLRVLRLDRVPLSANHSDIELLCKRVETPKPEWMCRLMLDRTSPHATWCVSFGTEEAALEAQKLISSQSIAGSMLHCFRISNAAVEKALASTAFSMEERPRVLIISNTPQPVSEYHILQLFRDYQVERLIPSRGPSMWYLVFASLDEACRACREKQNEYLGWKKIRLTPVI</sequence>
<proteinExistence type="predicted"/>